<dbReference type="FunFam" id="3.30.70.270:FF:000001">
    <property type="entry name" value="Diguanylate cyclase domain protein"/>
    <property type="match status" value="1"/>
</dbReference>
<evidence type="ECO:0000259" key="2">
    <source>
        <dbReference type="PROSITE" id="PS50113"/>
    </source>
</evidence>
<comment type="cofactor">
    <cofactor evidence="1">
        <name>Mg(2+)</name>
        <dbReference type="ChEBI" id="CHEBI:18420"/>
    </cofactor>
</comment>
<dbReference type="Gene3D" id="3.30.450.20">
    <property type="entry name" value="PAS domain"/>
    <property type="match status" value="1"/>
</dbReference>
<dbReference type="NCBIfam" id="TIGR00254">
    <property type="entry name" value="GGDEF"/>
    <property type="match status" value="1"/>
</dbReference>
<accession>A0A7X0JVJ8</accession>
<dbReference type="SMART" id="SM00267">
    <property type="entry name" value="GGDEF"/>
    <property type="match status" value="1"/>
</dbReference>
<evidence type="ECO:0000259" key="3">
    <source>
        <dbReference type="PROSITE" id="PS50887"/>
    </source>
</evidence>
<comment type="caution">
    <text evidence="4">The sequence shown here is derived from an EMBL/GenBank/DDBJ whole genome shotgun (WGS) entry which is preliminary data.</text>
</comment>
<dbReference type="SUPFAM" id="SSF55073">
    <property type="entry name" value="Nucleotide cyclase"/>
    <property type="match status" value="1"/>
</dbReference>
<dbReference type="InterPro" id="IPR029787">
    <property type="entry name" value="Nucleotide_cyclase"/>
</dbReference>
<dbReference type="Pfam" id="PF00990">
    <property type="entry name" value="GGDEF"/>
    <property type="match status" value="1"/>
</dbReference>
<organism evidence="4 5">
    <name type="scientific">Pseudoteredinibacter isoporae</name>
    <dbReference type="NCBI Taxonomy" id="570281"/>
    <lineage>
        <taxon>Bacteria</taxon>
        <taxon>Pseudomonadati</taxon>
        <taxon>Pseudomonadota</taxon>
        <taxon>Gammaproteobacteria</taxon>
        <taxon>Cellvibrionales</taxon>
        <taxon>Cellvibrionaceae</taxon>
        <taxon>Pseudoteredinibacter</taxon>
    </lineage>
</organism>
<feature type="domain" description="PAC" evidence="2">
    <location>
        <begin position="111"/>
        <end position="163"/>
    </location>
</feature>
<dbReference type="PROSITE" id="PS50887">
    <property type="entry name" value="GGDEF"/>
    <property type="match status" value="1"/>
</dbReference>
<dbReference type="InterPro" id="IPR013656">
    <property type="entry name" value="PAS_4"/>
</dbReference>
<dbReference type="SMART" id="SM00091">
    <property type="entry name" value="PAS"/>
    <property type="match status" value="1"/>
</dbReference>
<dbReference type="InParanoid" id="A0A7X0JVJ8"/>
<dbReference type="InterPro" id="IPR035965">
    <property type="entry name" value="PAS-like_dom_sf"/>
</dbReference>
<gene>
    <name evidence="4" type="ORF">HNR48_003361</name>
</gene>
<dbReference type="InterPro" id="IPR000700">
    <property type="entry name" value="PAS-assoc_C"/>
</dbReference>
<evidence type="ECO:0000256" key="1">
    <source>
        <dbReference type="ARBA" id="ARBA00001946"/>
    </source>
</evidence>
<dbReference type="Pfam" id="PF08448">
    <property type="entry name" value="PAS_4"/>
    <property type="match status" value="1"/>
</dbReference>
<dbReference type="CDD" id="cd00130">
    <property type="entry name" value="PAS"/>
    <property type="match status" value="1"/>
</dbReference>
<dbReference type="PANTHER" id="PTHR46663:SF2">
    <property type="entry name" value="GGDEF DOMAIN-CONTAINING PROTEIN"/>
    <property type="match status" value="1"/>
</dbReference>
<dbReference type="InterPro" id="IPR000014">
    <property type="entry name" value="PAS"/>
</dbReference>
<dbReference type="Gene3D" id="3.30.70.270">
    <property type="match status" value="1"/>
</dbReference>
<dbReference type="CDD" id="cd01949">
    <property type="entry name" value="GGDEF"/>
    <property type="match status" value="1"/>
</dbReference>
<feature type="domain" description="GGDEF" evidence="3">
    <location>
        <begin position="195"/>
        <end position="320"/>
    </location>
</feature>
<evidence type="ECO:0000313" key="4">
    <source>
        <dbReference type="EMBL" id="MBB6523059.1"/>
    </source>
</evidence>
<dbReference type="RefSeq" id="WP_166843914.1">
    <property type="nucleotide sequence ID" value="NZ_JAAONY010000003.1"/>
</dbReference>
<dbReference type="InterPro" id="IPR000160">
    <property type="entry name" value="GGDEF_dom"/>
</dbReference>
<evidence type="ECO:0000313" key="5">
    <source>
        <dbReference type="Proteomes" id="UP000528457"/>
    </source>
</evidence>
<dbReference type="NCBIfam" id="TIGR00229">
    <property type="entry name" value="sensory_box"/>
    <property type="match status" value="1"/>
</dbReference>
<proteinExistence type="predicted"/>
<dbReference type="GO" id="GO:0003824">
    <property type="term" value="F:catalytic activity"/>
    <property type="evidence" value="ECO:0007669"/>
    <property type="project" value="UniProtKB-ARBA"/>
</dbReference>
<dbReference type="Proteomes" id="UP000528457">
    <property type="component" value="Unassembled WGS sequence"/>
</dbReference>
<protein>
    <submittedName>
        <fullName evidence="4">Diguanylate cyclase (GGDEF)-like protein/PAS domain S-box-containing protein</fullName>
    </submittedName>
</protein>
<dbReference type="InterPro" id="IPR052163">
    <property type="entry name" value="DGC-Regulatory_Protein"/>
</dbReference>
<dbReference type="EMBL" id="JACHHT010000003">
    <property type="protein sequence ID" value="MBB6523059.1"/>
    <property type="molecule type" value="Genomic_DNA"/>
</dbReference>
<sequence length="322" mass="37252">MTKLQDWSIGFGNDAKIDIDQNNSDLENVLYQALRYKNVLEALLKITDVFIYIKDAQHKFMFTSDAFARLTGHDSWKELVGKDDFDIFPEEHAKVYFEHEEDVIKKGKTLGQHEEPYYNDKGELCWVCTTKNPVFDDAGNVVGLIGISKDITQMKKHQEIIAHQATHDYLTSVYNRKAFYEFGETMWSKLKREKQQSMMLFIDLNDFKNVNDQHGHQEGDRVLCRFAKLLKHECRESDLLARIGGDEFVLYMSGEKHAASKLVDRLIKESRQKDLKGCQVSIGIASSLQAKNLSELVRQADEAMYFAKRSKFEQFCFYPGAE</sequence>
<reference evidence="4 5" key="1">
    <citation type="submission" date="2020-08" db="EMBL/GenBank/DDBJ databases">
        <title>Genomic Encyclopedia of Type Strains, Phase IV (KMG-IV): sequencing the most valuable type-strain genomes for metagenomic binning, comparative biology and taxonomic classification.</title>
        <authorList>
            <person name="Goeker M."/>
        </authorList>
    </citation>
    <scope>NUCLEOTIDE SEQUENCE [LARGE SCALE GENOMIC DNA]</scope>
    <source>
        <strain evidence="4 5">DSM 22368</strain>
    </source>
</reference>
<keyword evidence="5" id="KW-1185">Reference proteome</keyword>
<dbReference type="InterPro" id="IPR043128">
    <property type="entry name" value="Rev_trsase/Diguanyl_cyclase"/>
</dbReference>
<dbReference type="SUPFAM" id="SSF55785">
    <property type="entry name" value="PYP-like sensor domain (PAS domain)"/>
    <property type="match status" value="1"/>
</dbReference>
<dbReference type="PROSITE" id="PS50113">
    <property type="entry name" value="PAC"/>
    <property type="match status" value="1"/>
</dbReference>
<dbReference type="PANTHER" id="PTHR46663">
    <property type="entry name" value="DIGUANYLATE CYCLASE DGCT-RELATED"/>
    <property type="match status" value="1"/>
</dbReference>
<name>A0A7X0JVJ8_9GAMM</name>
<dbReference type="AlphaFoldDB" id="A0A7X0JVJ8"/>